<reference evidence="3" key="1">
    <citation type="journal article" date="2019" name="Int. J. Syst. Evol. Microbiol.">
        <title>The Global Catalogue of Microorganisms (GCM) 10K type strain sequencing project: providing services to taxonomists for standard genome sequencing and annotation.</title>
        <authorList>
            <consortium name="The Broad Institute Genomics Platform"/>
            <consortium name="The Broad Institute Genome Sequencing Center for Infectious Disease"/>
            <person name="Wu L."/>
            <person name="Ma J."/>
        </authorList>
    </citation>
    <scope>NUCLEOTIDE SEQUENCE [LARGE SCALE GENOMIC DNA]</scope>
    <source>
        <strain evidence="3">JCM 18303</strain>
    </source>
</reference>
<sequence length="91" mass="9457">MIRPKRSPDACVNGSIPGLPSDVPNRPYRCHQPTSAVAAPNPISAASHGHTAGANGPWLWSAASSSAFASMAAARWWLETARFTARCVAGG</sequence>
<dbReference type="EMBL" id="BAABJP010000052">
    <property type="protein sequence ID" value="GAA5172804.1"/>
    <property type="molecule type" value="Genomic_DNA"/>
</dbReference>
<accession>A0ABP9R7S3</accession>
<proteinExistence type="predicted"/>
<dbReference type="Proteomes" id="UP001428817">
    <property type="component" value="Unassembled WGS sequence"/>
</dbReference>
<gene>
    <name evidence="2" type="ORF">GCM10023321_73140</name>
</gene>
<evidence type="ECO:0000313" key="3">
    <source>
        <dbReference type="Proteomes" id="UP001428817"/>
    </source>
</evidence>
<comment type="caution">
    <text evidence="2">The sequence shown here is derived from an EMBL/GenBank/DDBJ whole genome shotgun (WGS) entry which is preliminary data.</text>
</comment>
<name>A0ABP9R7S3_9PSEU</name>
<protein>
    <submittedName>
        <fullName evidence="2">Uncharacterized protein</fullName>
    </submittedName>
</protein>
<evidence type="ECO:0000313" key="2">
    <source>
        <dbReference type="EMBL" id="GAA5172804.1"/>
    </source>
</evidence>
<feature type="region of interest" description="Disordered" evidence="1">
    <location>
        <begin position="1"/>
        <end position="25"/>
    </location>
</feature>
<evidence type="ECO:0000256" key="1">
    <source>
        <dbReference type="SAM" id="MobiDB-lite"/>
    </source>
</evidence>
<organism evidence="2 3">
    <name type="scientific">Pseudonocardia eucalypti</name>
    <dbReference type="NCBI Taxonomy" id="648755"/>
    <lineage>
        <taxon>Bacteria</taxon>
        <taxon>Bacillati</taxon>
        <taxon>Actinomycetota</taxon>
        <taxon>Actinomycetes</taxon>
        <taxon>Pseudonocardiales</taxon>
        <taxon>Pseudonocardiaceae</taxon>
        <taxon>Pseudonocardia</taxon>
    </lineage>
</organism>
<keyword evidence="3" id="KW-1185">Reference proteome</keyword>